<evidence type="ECO:0000259" key="2">
    <source>
        <dbReference type="PROSITE" id="PS50830"/>
    </source>
</evidence>
<gene>
    <name evidence="3" type="ORF">S03H2_13015</name>
</gene>
<accession>X1FYG4</accession>
<evidence type="ECO:0000313" key="3">
    <source>
        <dbReference type="EMBL" id="GAH34379.1"/>
    </source>
</evidence>
<feature type="non-terminal residue" evidence="3">
    <location>
        <position position="146"/>
    </location>
</feature>
<dbReference type="AlphaFoldDB" id="X1FYG4"/>
<dbReference type="SUPFAM" id="SSF50199">
    <property type="entry name" value="Staphylococcal nuclease"/>
    <property type="match status" value="1"/>
</dbReference>
<dbReference type="InterPro" id="IPR016071">
    <property type="entry name" value="Staphylococal_nuclease_OB-fold"/>
</dbReference>
<evidence type="ECO:0000256" key="1">
    <source>
        <dbReference type="SAM" id="MobiDB-lite"/>
    </source>
</evidence>
<name>X1FYG4_9ZZZZ</name>
<feature type="compositionally biased region" description="Acidic residues" evidence="1">
    <location>
        <begin position="32"/>
        <end position="74"/>
    </location>
</feature>
<feature type="domain" description="TNase-like" evidence="2">
    <location>
        <begin position="78"/>
        <end position="146"/>
    </location>
</feature>
<reference evidence="3" key="1">
    <citation type="journal article" date="2014" name="Front. Microbiol.">
        <title>High frequency of phylogenetically diverse reductive dehalogenase-homologous genes in deep subseafloor sedimentary metagenomes.</title>
        <authorList>
            <person name="Kawai M."/>
            <person name="Futagami T."/>
            <person name="Toyoda A."/>
            <person name="Takaki Y."/>
            <person name="Nishi S."/>
            <person name="Hori S."/>
            <person name="Arai W."/>
            <person name="Tsubouchi T."/>
            <person name="Morono Y."/>
            <person name="Uchiyama I."/>
            <person name="Ito T."/>
            <person name="Fujiyama A."/>
            <person name="Inagaki F."/>
            <person name="Takami H."/>
        </authorList>
    </citation>
    <scope>NUCLEOTIDE SEQUENCE</scope>
    <source>
        <strain evidence="3">Expedition CK06-06</strain>
    </source>
</reference>
<dbReference type="EMBL" id="BARU01006610">
    <property type="protein sequence ID" value="GAH34379.1"/>
    <property type="molecule type" value="Genomic_DNA"/>
</dbReference>
<dbReference type="PROSITE" id="PS50830">
    <property type="entry name" value="TNASE_3"/>
    <property type="match status" value="1"/>
</dbReference>
<organism evidence="3">
    <name type="scientific">marine sediment metagenome</name>
    <dbReference type="NCBI Taxonomy" id="412755"/>
    <lineage>
        <taxon>unclassified sequences</taxon>
        <taxon>metagenomes</taxon>
        <taxon>ecological metagenomes</taxon>
    </lineage>
</organism>
<dbReference type="Gene3D" id="2.40.50.90">
    <property type="match status" value="1"/>
</dbReference>
<protein>
    <recommendedName>
        <fullName evidence="2">TNase-like domain-containing protein</fullName>
    </recommendedName>
</protein>
<dbReference type="InterPro" id="IPR035437">
    <property type="entry name" value="SNase_OB-fold_sf"/>
</dbReference>
<dbReference type="PROSITE" id="PS51257">
    <property type="entry name" value="PROKAR_LIPOPROTEIN"/>
    <property type="match status" value="1"/>
</dbReference>
<comment type="caution">
    <text evidence="3">The sequence shown here is derived from an EMBL/GenBank/DDBJ whole genome shotgun (WGS) entry which is preliminary data.</text>
</comment>
<feature type="region of interest" description="Disordered" evidence="1">
    <location>
        <begin position="32"/>
        <end position="76"/>
    </location>
</feature>
<sequence>MKKIFNILIIITLFLSMNLSVSSCAIAPEVTTEETEVITTEEEVTEETTEETTEEETTEVTEEETTEVTEEETSEVSKKETAYVIRVIDGDTIEVDINGKAYKVRYIGINTPEYNQPFGDEATQTNSSLVLGKTVILEKDVSETDK</sequence>
<dbReference type="Pfam" id="PF00565">
    <property type="entry name" value="SNase"/>
    <property type="match status" value="1"/>
</dbReference>
<proteinExistence type="predicted"/>